<keyword evidence="4" id="KW-1185">Reference proteome</keyword>
<dbReference type="Gene3D" id="3.40.50.2000">
    <property type="entry name" value="Glycogen Phosphorylase B"/>
    <property type="match status" value="2"/>
</dbReference>
<gene>
    <name evidence="3" type="ORF">HER39_06000</name>
</gene>
<protein>
    <submittedName>
        <fullName evidence="3">Glycosyltransferase</fullName>
    </submittedName>
</protein>
<dbReference type="InterPro" id="IPR007235">
    <property type="entry name" value="Glyco_trans_28_C"/>
</dbReference>
<evidence type="ECO:0000256" key="1">
    <source>
        <dbReference type="SAM" id="MobiDB-lite"/>
    </source>
</evidence>
<name>A0ABX1JLE4_9MICC</name>
<evidence type="ECO:0000313" key="3">
    <source>
        <dbReference type="EMBL" id="NKX50127.1"/>
    </source>
</evidence>
<dbReference type="EMBL" id="JAAZSR010000064">
    <property type="protein sequence ID" value="NKX50127.1"/>
    <property type="molecule type" value="Genomic_DNA"/>
</dbReference>
<dbReference type="Pfam" id="PF04101">
    <property type="entry name" value="Glyco_tran_28_C"/>
    <property type="match status" value="1"/>
</dbReference>
<reference evidence="3 4" key="1">
    <citation type="submission" date="2020-04" db="EMBL/GenBank/DDBJ databases">
        <authorList>
            <person name="Liu S."/>
        </authorList>
    </citation>
    <scope>NUCLEOTIDE SEQUENCE [LARGE SCALE GENOMIC DNA]</scope>
    <source>
        <strain evidence="3 4">CGMCC 1.15091</strain>
    </source>
</reference>
<comment type="caution">
    <text evidence="3">The sequence shown here is derived from an EMBL/GenBank/DDBJ whole genome shotgun (WGS) entry which is preliminary data.</text>
</comment>
<organism evidence="3 4">
    <name type="scientific">Arthrobacter deserti</name>
    <dbReference type="NCBI Taxonomy" id="1742687"/>
    <lineage>
        <taxon>Bacteria</taxon>
        <taxon>Bacillati</taxon>
        <taxon>Actinomycetota</taxon>
        <taxon>Actinomycetes</taxon>
        <taxon>Micrococcales</taxon>
        <taxon>Micrococcaceae</taxon>
        <taxon>Arthrobacter</taxon>
    </lineage>
</organism>
<dbReference type="PANTHER" id="PTHR21015">
    <property type="entry name" value="UDP-N-ACETYLGLUCOSAMINE--N-ACETYLMURAMYL-(PENTAPEPTIDE) PYROPHOSPHORYL-UNDECAPRENOL N-ACETYLGLUCOSAMINE TRANSFERASE 1"/>
    <property type="match status" value="1"/>
</dbReference>
<feature type="region of interest" description="Disordered" evidence="1">
    <location>
        <begin position="311"/>
        <end position="347"/>
    </location>
</feature>
<evidence type="ECO:0000259" key="2">
    <source>
        <dbReference type="Pfam" id="PF04101"/>
    </source>
</evidence>
<sequence length="347" mass="37904">MIPHARKFRPAALRRALPETDAAVLDDVSRGGKVLWVSSTGGHLAELMRIEQELRPRPDSLWVTFDTPQSQVLLAGRRRRFVDYISPRDIGGTLRGAGTLYRILHQERFDYCISAGAAIAVSGLPLAALRGIRTYYVESVARSQGPSLTGRMLALAPRVRTLSQYEGWSSGRWPYAGTVLDSFAVTDRLPAQAPRKILVTLGTIRPYRFDRAVDAVLSVLAAGDQVTWQLGSTSRTGLPGTTVTETSPDELADLARASDVVVSHAGVGSLLQLLGLGHVPVLAVRSKRHGEHVDDHQEQIARAMIRRGLGCGLDREHPSRQPLAAAASRTVHNRSNHHEPLSQRNPL</sequence>
<dbReference type="Proteomes" id="UP000523795">
    <property type="component" value="Unassembled WGS sequence"/>
</dbReference>
<accession>A0ABX1JLE4</accession>
<proteinExistence type="predicted"/>
<feature type="domain" description="Glycosyl transferase family 28 C-terminal" evidence="2">
    <location>
        <begin position="197"/>
        <end position="304"/>
    </location>
</feature>
<dbReference type="SUPFAM" id="SSF53756">
    <property type="entry name" value="UDP-Glycosyltransferase/glycogen phosphorylase"/>
    <property type="match status" value="1"/>
</dbReference>
<dbReference type="PANTHER" id="PTHR21015:SF22">
    <property type="entry name" value="GLYCOSYLTRANSFERASE"/>
    <property type="match status" value="1"/>
</dbReference>
<evidence type="ECO:0000313" key="4">
    <source>
        <dbReference type="Proteomes" id="UP000523795"/>
    </source>
</evidence>